<dbReference type="InterPro" id="IPR012572">
    <property type="entry name" value="Mad3/Bub1_II"/>
</dbReference>
<feature type="domain" description="BUB1 N-terminal" evidence="6">
    <location>
        <begin position="51"/>
        <end position="221"/>
    </location>
</feature>
<evidence type="ECO:0000256" key="4">
    <source>
        <dbReference type="ARBA" id="ARBA00023328"/>
    </source>
</evidence>
<dbReference type="eggNOG" id="KOG1166">
    <property type="taxonomic scope" value="Eukaryota"/>
</dbReference>
<dbReference type="GO" id="GO:0005634">
    <property type="term" value="C:nucleus"/>
    <property type="evidence" value="ECO:0007669"/>
    <property type="project" value="TreeGrafter"/>
</dbReference>
<dbReference type="SUPFAM" id="SSF56112">
    <property type="entry name" value="Protein kinase-like (PK-like)"/>
    <property type="match status" value="1"/>
</dbReference>
<dbReference type="Pfam" id="PF08311">
    <property type="entry name" value="Mad3_BUB1_I"/>
    <property type="match status" value="1"/>
</dbReference>
<evidence type="ECO:0000313" key="7">
    <source>
        <dbReference type="EMBL" id="EGV60641.1"/>
    </source>
</evidence>
<dbReference type="EMBL" id="GL996528">
    <property type="protein sequence ID" value="EGV60641.1"/>
    <property type="molecule type" value="Genomic_DNA"/>
</dbReference>
<dbReference type="PROSITE" id="PS00108">
    <property type="entry name" value="PROTEIN_KINASE_ST"/>
    <property type="match status" value="1"/>
</dbReference>
<evidence type="ECO:0000256" key="3">
    <source>
        <dbReference type="ARBA" id="ARBA00022838"/>
    </source>
</evidence>
<dbReference type="SMART" id="SM00220">
    <property type="entry name" value="S_TKc"/>
    <property type="match status" value="1"/>
</dbReference>
<dbReference type="Gene3D" id="6.10.20.170">
    <property type="match status" value="1"/>
</dbReference>
<dbReference type="GO" id="GO:0007094">
    <property type="term" value="P:mitotic spindle assembly checkpoint signaling"/>
    <property type="evidence" value="ECO:0007669"/>
    <property type="project" value="InterPro"/>
</dbReference>
<accession>G3BF55</accession>
<keyword evidence="2" id="KW-0158">Chromosome</keyword>
<reference evidence="7 8" key="1">
    <citation type="journal article" date="2011" name="Proc. Natl. Acad. Sci. U.S.A.">
        <title>Comparative genomics of xylose-fermenting fungi for enhanced biofuel production.</title>
        <authorList>
            <person name="Wohlbach D.J."/>
            <person name="Kuo A."/>
            <person name="Sato T.K."/>
            <person name="Potts K.M."/>
            <person name="Salamov A.A."/>
            <person name="LaButti K.M."/>
            <person name="Sun H."/>
            <person name="Clum A."/>
            <person name="Pangilinan J.L."/>
            <person name="Lindquist E.A."/>
            <person name="Lucas S."/>
            <person name="Lapidus A."/>
            <person name="Jin M."/>
            <person name="Gunawan C."/>
            <person name="Balan V."/>
            <person name="Dale B.E."/>
            <person name="Jeffries T.W."/>
            <person name="Zinkel R."/>
            <person name="Barry K.W."/>
            <person name="Grigoriev I.V."/>
            <person name="Gasch A.P."/>
        </authorList>
    </citation>
    <scope>NUCLEOTIDE SEQUENCE [LARGE SCALE GENOMIC DNA]</scope>
    <source>
        <strain evidence="8">ATCC 10573 / BCRC 21748 / CBS 615 / JCM 9827 / NBRC 10315 / NRRL Y-1498 / VKM Y-70</strain>
    </source>
</reference>
<dbReference type="GO" id="GO:0000776">
    <property type="term" value="C:kinetochore"/>
    <property type="evidence" value="ECO:0007669"/>
    <property type="project" value="UniProtKB-KW"/>
</dbReference>
<dbReference type="GO" id="GO:0032991">
    <property type="term" value="C:protein-containing complex"/>
    <property type="evidence" value="ECO:0007669"/>
    <property type="project" value="UniProtKB-ARBA"/>
</dbReference>
<dbReference type="OrthoDB" id="248495at2759"/>
<dbReference type="PROSITE" id="PS51489">
    <property type="entry name" value="BUB1_N"/>
    <property type="match status" value="1"/>
</dbReference>
<dbReference type="GO" id="GO:0005524">
    <property type="term" value="F:ATP binding"/>
    <property type="evidence" value="ECO:0007669"/>
    <property type="project" value="InterPro"/>
</dbReference>
<keyword evidence="4" id="KW-0137">Centromere</keyword>
<evidence type="ECO:0000259" key="5">
    <source>
        <dbReference type="PROSITE" id="PS50011"/>
    </source>
</evidence>
<dbReference type="FunFam" id="1.25.40.430:FF:000003">
    <property type="entry name" value="Checkpoint serine/threonine-protein kinase BUB1"/>
    <property type="match status" value="1"/>
</dbReference>
<dbReference type="GeneID" id="18246147"/>
<dbReference type="InterPro" id="IPR008271">
    <property type="entry name" value="Ser/Thr_kinase_AS"/>
</dbReference>
<dbReference type="STRING" id="590646.G3BF55"/>
<keyword evidence="3" id="KW-0995">Kinetochore</keyword>
<name>G3BF55_CANTC</name>
<evidence type="ECO:0000313" key="8">
    <source>
        <dbReference type="Proteomes" id="UP000000707"/>
    </source>
</evidence>
<dbReference type="Pfam" id="PF08171">
    <property type="entry name" value="Mad3_BUB1_II"/>
    <property type="match status" value="1"/>
</dbReference>
<dbReference type="PANTHER" id="PTHR14030:SF4">
    <property type="entry name" value="BUB1 KINASE, ISOFORM A-RELATED"/>
    <property type="match status" value="1"/>
</dbReference>
<dbReference type="GO" id="GO:0004672">
    <property type="term" value="F:protein kinase activity"/>
    <property type="evidence" value="ECO:0007669"/>
    <property type="project" value="InterPro"/>
</dbReference>
<dbReference type="InterPro" id="IPR011009">
    <property type="entry name" value="Kinase-like_dom_sf"/>
</dbReference>
<evidence type="ECO:0000256" key="2">
    <source>
        <dbReference type="ARBA" id="ARBA00022454"/>
    </source>
</evidence>
<sequence length="875" mass="100987">MSSSLNISEIEAQKENIEALPGGRSVSSLTYSLKQHGTHRKDLLNQQRQEFEDEVADLDDLDDPLEVYVRYIRWCHDSYPQGNNAESRLLEILEKCTTDFRDFNQYKNDSRYLKIWLEYAKYSDSPTEIFIYLAKKEIGRELSLYYEEFAKVLELRQKFSDAQDVYHIGLQNNARPVSRLIRSSKQFELRKSSQTTDRSDSEVKRVLTLKRGSNPSPEESMPATFKKSKISVFTDDSNLRMADKLFDGKAPSKDILDIQLRKKENVFTPRPWSGEILEQIRPSSSSSSSNKIPVYRDIGVPVEEATQYEVHLTSPNEISTIVKRPGKKPEQVHANLDLIYPEHGEEVSLVELLMLSRTKNMELSSQVHEETLPTQGDSQSASYQENARFTDTFTIPLKDDDTTTFQPRNILQSPTVTLYSKAANNEVMSMFNDVSKMPHESDFEDDKSEGGNSTNYDEFVTETLHKAPAKLPTVQDQIVSSSHIDSFGGTNRNQPQVVDPLSEKLREKLLSGISPPLETYPGYNNTKTHFIEAIRKFRSITDKDTKIVAKGSSGSIVNFCGDEIFSLKCELGQGGYGYVYLIENEVGMLKALKAETISSNWEFYILNQLHRRLKHDPLVDSRLVNPESLYMYKDESFLILNYLNQGTLLDLVNYYKGEGDTVEEILCIFFTIELLRVVEQLHRVGVIHGDLKADNCMIDLKNTFSMSEHYDNKAHEANEWQSPRLVLIDFGRAIDLTLFPEGTEFSSDFRTDEQDCPQMREHKTWSYEADYYGIAATIHTLLFGDYIRVNKLPNGKYKLQNSLRRYWQLPLWQPLFEILLNPYYNVDEKIPLIDELKYQRVRFEEFLKQNSAKLGLKRVINNIERDVYKIIPKRR</sequence>
<dbReference type="PROSITE" id="PS50011">
    <property type="entry name" value="PROTEIN_KINASE_DOM"/>
    <property type="match status" value="1"/>
</dbReference>
<evidence type="ECO:0000259" key="6">
    <source>
        <dbReference type="PROSITE" id="PS51489"/>
    </source>
</evidence>
<keyword evidence="8" id="KW-1185">Reference proteome</keyword>
<dbReference type="SMART" id="SM00777">
    <property type="entry name" value="Mad3_BUB1_I"/>
    <property type="match status" value="1"/>
</dbReference>
<dbReference type="HOGENOM" id="CLU_002115_1_0_1"/>
<proteinExistence type="predicted"/>
<dbReference type="KEGG" id="cten:18246147"/>
<dbReference type="GO" id="GO:0051754">
    <property type="term" value="P:meiotic sister chromatid cohesion, centromeric"/>
    <property type="evidence" value="ECO:0007669"/>
    <property type="project" value="TreeGrafter"/>
</dbReference>
<feature type="domain" description="Protein kinase" evidence="5">
    <location>
        <begin position="565"/>
        <end position="875"/>
    </location>
</feature>
<dbReference type="CDD" id="cd13981">
    <property type="entry name" value="STKc_Bub1_BubR1"/>
    <property type="match status" value="1"/>
</dbReference>
<dbReference type="InterPro" id="IPR000719">
    <property type="entry name" value="Prot_kinase_dom"/>
</dbReference>
<dbReference type="Gene3D" id="1.10.510.10">
    <property type="entry name" value="Transferase(Phosphotransferase) domain 1"/>
    <property type="match status" value="1"/>
</dbReference>
<dbReference type="Gene3D" id="1.25.40.430">
    <property type="match status" value="1"/>
</dbReference>
<organism evidence="8">
    <name type="scientific">Candida tenuis (strain ATCC 10573 / BCRC 21748 / CBS 615 / JCM 9827 / NBRC 10315 / NRRL Y-1498 / VKM Y-70)</name>
    <name type="common">Yeast</name>
    <name type="synonym">Yamadazyma tenuis</name>
    <dbReference type="NCBI Taxonomy" id="590646"/>
    <lineage>
        <taxon>Eukaryota</taxon>
        <taxon>Fungi</taxon>
        <taxon>Dikarya</taxon>
        <taxon>Ascomycota</taxon>
        <taxon>Saccharomycotina</taxon>
        <taxon>Pichiomycetes</taxon>
        <taxon>Debaryomycetaceae</taxon>
        <taxon>Yamadazyma</taxon>
    </lineage>
</organism>
<dbReference type="Pfam" id="PF00069">
    <property type="entry name" value="Pkinase"/>
    <property type="match status" value="1"/>
</dbReference>
<dbReference type="AlphaFoldDB" id="G3BF55"/>
<dbReference type="InterPro" id="IPR015661">
    <property type="entry name" value="Bub1/Mad3"/>
</dbReference>
<gene>
    <name evidence="7" type="ORF">CANTEDRAFT_109854</name>
</gene>
<comment type="subcellular location">
    <subcellularLocation>
        <location evidence="1">Chromosome</location>
        <location evidence="1">Centromere</location>
        <location evidence="1">Kinetochore</location>
    </subcellularLocation>
</comment>
<dbReference type="PANTHER" id="PTHR14030">
    <property type="entry name" value="MITOTIC CHECKPOINT SERINE/THREONINE-PROTEIN KINASE BUB1"/>
    <property type="match status" value="1"/>
</dbReference>
<evidence type="ECO:0000256" key="1">
    <source>
        <dbReference type="ARBA" id="ARBA00004629"/>
    </source>
</evidence>
<protein>
    <submittedName>
        <fullName evidence="7">Uncharacterized protein</fullName>
    </submittedName>
</protein>
<dbReference type="Proteomes" id="UP000000707">
    <property type="component" value="Unassembled WGS sequence"/>
</dbReference>
<dbReference type="InterPro" id="IPR013212">
    <property type="entry name" value="Mad3/Bub1_I"/>
</dbReference>